<evidence type="ECO:0000259" key="1">
    <source>
        <dbReference type="Pfam" id="PF01796"/>
    </source>
</evidence>
<organism evidence="3 4">
    <name type="scientific">Nonomuraea purpurea</name>
    <dbReference type="NCBI Taxonomy" id="1849276"/>
    <lineage>
        <taxon>Bacteria</taxon>
        <taxon>Bacillati</taxon>
        <taxon>Actinomycetota</taxon>
        <taxon>Actinomycetes</taxon>
        <taxon>Streptosporangiales</taxon>
        <taxon>Streptosporangiaceae</taxon>
        <taxon>Nonomuraea</taxon>
    </lineage>
</organism>
<keyword evidence="4" id="KW-1185">Reference proteome</keyword>
<evidence type="ECO:0000313" key="3">
    <source>
        <dbReference type="EMBL" id="MFC4006975.1"/>
    </source>
</evidence>
<dbReference type="InterPro" id="IPR022002">
    <property type="entry name" value="ChsH2_Znr"/>
</dbReference>
<sequence>MSGKAIPKPDDLNLKFFQKIAETGRMHVQECRRCGHHSHPPRYYCCECFSPDWRFKEIGGDGTVYSHTLSHYTAEPAWRDELPFATVVVELDEGPRIVGSARTADPASIRIGQRVRVLPERRGDDFAFFTVVFDKDGYPDV</sequence>
<feature type="domain" description="ChsH2 C-terminal OB-fold" evidence="1">
    <location>
        <begin position="57"/>
        <end position="117"/>
    </location>
</feature>
<dbReference type="PANTHER" id="PTHR34075:SF5">
    <property type="entry name" value="BLR3430 PROTEIN"/>
    <property type="match status" value="1"/>
</dbReference>
<accession>A0ABV8G1S9</accession>
<dbReference type="Proteomes" id="UP001595851">
    <property type="component" value="Unassembled WGS sequence"/>
</dbReference>
<evidence type="ECO:0000313" key="4">
    <source>
        <dbReference type="Proteomes" id="UP001595851"/>
    </source>
</evidence>
<dbReference type="Pfam" id="PF01796">
    <property type="entry name" value="OB_ChsH2_C"/>
    <property type="match status" value="1"/>
</dbReference>
<reference evidence="4" key="1">
    <citation type="journal article" date="2019" name="Int. J. Syst. Evol. Microbiol.">
        <title>The Global Catalogue of Microorganisms (GCM) 10K type strain sequencing project: providing services to taxonomists for standard genome sequencing and annotation.</title>
        <authorList>
            <consortium name="The Broad Institute Genomics Platform"/>
            <consortium name="The Broad Institute Genome Sequencing Center for Infectious Disease"/>
            <person name="Wu L."/>
            <person name="Ma J."/>
        </authorList>
    </citation>
    <scope>NUCLEOTIDE SEQUENCE [LARGE SCALE GENOMIC DNA]</scope>
    <source>
        <strain evidence="4">TBRC 1276</strain>
    </source>
</reference>
<proteinExistence type="predicted"/>
<dbReference type="Gene3D" id="6.10.30.10">
    <property type="match status" value="1"/>
</dbReference>
<dbReference type="PANTHER" id="PTHR34075">
    <property type="entry name" value="BLR3430 PROTEIN"/>
    <property type="match status" value="1"/>
</dbReference>
<dbReference type="InterPro" id="IPR012340">
    <property type="entry name" value="NA-bd_OB-fold"/>
</dbReference>
<dbReference type="InterPro" id="IPR002878">
    <property type="entry name" value="ChsH2_C"/>
</dbReference>
<dbReference type="RefSeq" id="WP_379527122.1">
    <property type="nucleotide sequence ID" value="NZ_JBHSBI010000003.1"/>
</dbReference>
<dbReference type="SUPFAM" id="SSF50249">
    <property type="entry name" value="Nucleic acid-binding proteins"/>
    <property type="match status" value="1"/>
</dbReference>
<gene>
    <name evidence="3" type="ORF">ACFOY2_07075</name>
</gene>
<feature type="domain" description="ChsH2 rubredoxin-like zinc ribbon" evidence="2">
    <location>
        <begin position="28"/>
        <end position="53"/>
    </location>
</feature>
<evidence type="ECO:0000259" key="2">
    <source>
        <dbReference type="Pfam" id="PF12172"/>
    </source>
</evidence>
<name>A0ABV8G1S9_9ACTN</name>
<protein>
    <submittedName>
        <fullName evidence="3">Zn-ribbon domain-containing OB-fold protein</fullName>
    </submittedName>
</protein>
<comment type="caution">
    <text evidence="3">The sequence shown here is derived from an EMBL/GenBank/DDBJ whole genome shotgun (WGS) entry which is preliminary data.</text>
</comment>
<dbReference type="InterPro" id="IPR052513">
    <property type="entry name" value="Thioester_dehydratase-like"/>
</dbReference>
<dbReference type="EMBL" id="JBHSBI010000003">
    <property type="protein sequence ID" value="MFC4006975.1"/>
    <property type="molecule type" value="Genomic_DNA"/>
</dbReference>
<dbReference type="Pfam" id="PF12172">
    <property type="entry name" value="zf-ChsH2"/>
    <property type="match status" value="1"/>
</dbReference>